<dbReference type="SUPFAM" id="SSF48019">
    <property type="entry name" value="post-AAA+ oligomerization domain-like"/>
    <property type="match status" value="1"/>
</dbReference>
<evidence type="ECO:0000256" key="2">
    <source>
        <dbReference type="ARBA" id="ARBA00014363"/>
    </source>
</evidence>
<evidence type="ECO:0000256" key="1">
    <source>
        <dbReference type="ARBA" id="ARBA00012417"/>
    </source>
</evidence>
<evidence type="ECO:0000256" key="7">
    <source>
        <dbReference type="ARBA" id="ARBA00049244"/>
    </source>
</evidence>
<dbReference type="SUPFAM" id="SSF52540">
    <property type="entry name" value="P-loop containing nucleoside triphosphate hydrolases"/>
    <property type="match status" value="1"/>
</dbReference>
<sequence length="320" mass="35367">MQVNVYPWQHDTWQHWQKLLGQDRLHHAVLLASPKGSGRIALTAMLAKTILCKNGVAEPCGVCHSCKLFDADTHPDFHLLKPEAEGKQIGVDAVRKVNQYAWETSQLGGQRVILIQDADRMGEAAANAVLKTLEEPPSNCHFILLAASMDTMLPTVVSRCNKWKPKLPQESVVKRWVEAELFDSVPLQVIRINRGAPLAAKAFVESGSLGAHEGLLDAFSGYVTTKQGLFTLTEKLIKSGNDGLQWLSFLLLDVMKLQQGTQEGLVHCESLPLVEKIGRAVSASVVMRQLTALNKLKSDLVRSTGLNNELMVSRWLSDFQ</sequence>
<evidence type="ECO:0000313" key="9">
    <source>
        <dbReference type="EMBL" id="SFO76650.1"/>
    </source>
</evidence>
<dbReference type="GO" id="GO:0008408">
    <property type="term" value="F:3'-5' exonuclease activity"/>
    <property type="evidence" value="ECO:0007669"/>
    <property type="project" value="InterPro"/>
</dbReference>
<dbReference type="Gene3D" id="1.20.272.10">
    <property type="match status" value="1"/>
</dbReference>
<dbReference type="InterPro" id="IPR050238">
    <property type="entry name" value="DNA_Rep/Repair_Clamp_Loader"/>
</dbReference>
<dbReference type="GO" id="GO:0006261">
    <property type="term" value="P:DNA-templated DNA replication"/>
    <property type="evidence" value="ECO:0007669"/>
    <property type="project" value="TreeGrafter"/>
</dbReference>
<dbReference type="PANTHER" id="PTHR11669:SF8">
    <property type="entry name" value="DNA POLYMERASE III SUBUNIT DELTA"/>
    <property type="match status" value="1"/>
</dbReference>
<dbReference type="Pfam" id="PF13177">
    <property type="entry name" value="DNA_pol3_delta2"/>
    <property type="match status" value="1"/>
</dbReference>
<keyword evidence="6" id="KW-0239">DNA-directed DNA polymerase</keyword>
<gene>
    <name evidence="9" type="ORF">SAMN03084138_00361</name>
</gene>
<accession>A0A1I5JVA9</accession>
<dbReference type="Gene3D" id="3.40.50.300">
    <property type="entry name" value="P-loop containing nucleotide triphosphate hydrolases"/>
    <property type="match status" value="1"/>
</dbReference>
<dbReference type="GO" id="GO:0003887">
    <property type="term" value="F:DNA-directed DNA polymerase activity"/>
    <property type="evidence" value="ECO:0007669"/>
    <property type="project" value="UniProtKB-KW"/>
</dbReference>
<evidence type="ECO:0000256" key="4">
    <source>
        <dbReference type="ARBA" id="ARBA00022695"/>
    </source>
</evidence>
<dbReference type="GO" id="GO:0003677">
    <property type="term" value="F:DNA binding"/>
    <property type="evidence" value="ECO:0007669"/>
    <property type="project" value="InterPro"/>
</dbReference>
<feature type="domain" description="DNA polymerase III delta subunit C-terminal" evidence="8">
    <location>
        <begin position="215"/>
        <end position="319"/>
    </location>
</feature>
<dbReference type="InterPro" id="IPR004622">
    <property type="entry name" value="DNA_pol_HolB"/>
</dbReference>
<dbReference type="Pfam" id="PF09115">
    <property type="entry name" value="DNApol3-delta_C"/>
    <property type="match status" value="1"/>
</dbReference>
<dbReference type="PANTHER" id="PTHR11669">
    <property type="entry name" value="REPLICATION FACTOR C / DNA POLYMERASE III GAMMA-TAU SUBUNIT"/>
    <property type="match status" value="1"/>
</dbReference>
<keyword evidence="4" id="KW-0548">Nucleotidyltransferase</keyword>
<evidence type="ECO:0000256" key="6">
    <source>
        <dbReference type="ARBA" id="ARBA00022932"/>
    </source>
</evidence>
<evidence type="ECO:0000256" key="3">
    <source>
        <dbReference type="ARBA" id="ARBA00022679"/>
    </source>
</evidence>
<keyword evidence="5" id="KW-0235">DNA replication</keyword>
<organism evidence="9 10">
    <name type="scientific">Enterovibrio norvegicus DSM 15893</name>
    <dbReference type="NCBI Taxonomy" id="1121869"/>
    <lineage>
        <taxon>Bacteria</taxon>
        <taxon>Pseudomonadati</taxon>
        <taxon>Pseudomonadota</taxon>
        <taxon>Gammaproteobacteria</taxon>
        <taxon>Vibrionales</taxon>
        <taxon>Vibrionaceae</taxon>
        <taxon>Enterovibrio</taxon>
    </lineage>
</organism>
<comment type="catalytic activity">
    <reaction evidence="7">
        <text>DNA(n) + a 2'-deoxyribonucleoside 5'-triphosphate = DNA(n+1) + diphosphate</text>
        <dbReference type="Rhea" id="RHEA:22508"/>
        <dbReference type="Rhea" id="RHEA-COMP:17339"/>
        <dbReference type="Rhea" id="RHEA-COMP:17340"/>
        <dbReference type="ChEBI" id="CHEBI:33019"/>
        <dbReference type="ChEBI" id="CHEBI:61560"/>
        <dbReference type="ChEBI" id="CHEBI:173112"/>
        <dbReference type="EC" id="2.7.7.7"/>
    </reaction>
</comment>
<dbReference type="GO" id="GO:0009360">
    <property type="term" value="C:DNA polymerase III complex"/>
    <property type="evidence" value="ECO:0007669"/>
    <property type="project" value="InterPro"/>
</dbReference>
<keyword evidence="3" id="KW-0808">Transferase</keyword>
<evidence type="ECO:0000259" key="8">
    <source>
        <dbReference type="Pfam" id="PF09115"/>
    </source>
</evidence>
<protein>
    <recommendedName>
        <fullName evidence="2">DNA polymerase III subunit delta'</fullName>
        <ecNumber evidence="1">2.7.7.7</ecNumber>
    </recommendedName>
</protein>
<dbReference type="STRING" id="1121869.SAMN03084138_00361"/>
<evidence type="ECO:0000256" key="5">
    <source>
        <dbReference type="ARBA" id="ARBA00022705"/>
    </source>
</evidence>
<dbReference type="EC" id="2.7.7.7" evidence="1"/>
<dbReference type="Proteomes" id="UP000182692">
    <property type="component" value="Unassembled WGS sequence"/>
</dbReference>
<dbReference type="GeneID" id="35872956"/>
<dbReference type="NCBIfam" id="TIGR00678">
    <property type="entry name" value="holB"/>
    <property type="match status" value="1"/>
</dbReference>
<proteinExistence type="predicted"/>
<dbReference type="OrthoDB" id="9811073at2"/>
<name>A0A1I5JVA9_9GAMM</name>
<evidence type="ECO:0000313" key="10">
    <source>
        <dbReference type="Proteomes" id="UP000182692"/>
    </source>
</evidence>
<dbReference type="InterPro" id="IPR015199">
    <property type="entry name" value="DNA_pol_III_delta_C"/>
</dbReference>
<dbReference type="InterPro" id="IPR008921">
    <property type="entry name" value="DNA_pol3_clamp-load_cplx_C"/>
</dbReference>
<dbReference type="AlphaFoldDB" id="A0A1I5JVA9"/>
<dbReference type="InterPro" id="IPR027417">
    <property type="entry name" value="P-loop_NTPase"/>
</dbReference>
<dbReference type="EMBL" id="FOWR01000002">
    <property type="protein sequence ID" value="SFO76650.1"/>
    <property type="molecule type" value="Genomic_DNA"/>
</dbReference>
<reference evidence="9 10" key="1">
    <citation type="submission" date="2016-10" db="EMBL/GenBank/DDBJ databases">
        <authorList>
            <person name="de Groot N.N."/>
        </authorList>
    </citation>
    <scope>NUCLEOTIDE SEQUENCE [LARGE SCALE GENOMIC DNA]</scope>
    <source>
        <strain evidence="9 10">DSM 15893</strain>
    </source>
</reference>
<dbReference type="RefSeq" id="WP_017010171.1">
    <property type="nucleotide sequence ID" value="NZ_FOWR01000002.1"/>
</dbReference>